<organism evidence="3 5">
    <name type="scientific">Prevotella communis</name>
    <dbReference type="NCBI Taxonomy" id="2913614"/>
    <lineage>
        <taxon>Bacteria</taxon>
        <taxon>Pseudomonadati</taxon>
        <taxon>Bacteroidota</taxon>
        <taxon>Bacteroidia</taxon>
        <taxon>Bacteroidales</taxon>
        <taxon>Prevotellaceae</taxon>
        <taxon>Prevotella</taxon>
    </lineage>
</organism>
<keyword evidence="1" id="KW-0732">Signal</keyword>
<feature type="chain" id="PRO_5041051251" description="Calx-beta domain-containing protein" evidence="1">
    <location>
        <begin position="21"/>
        <end position="262"/>
    </location>
</feature>
<dbReference type="Proteomes" id="UP000199134">
    <property type="component" value="Unassembled WGS sequence"/>
</dbReference>
<accession>A0A1G7TKJ2</accession>
<evidence type="ECO:0000313" key="5">
    <source>
        <dbReference type="Proteomes" id="UP000199134"/>
    </source>
</evidence>
<dbReference type="EMBL" id="FNCQ01000003">
    <property type="protein sequence ID" value="SDG35838.1"/>
    <property type="molecule type" value="Genomic_DNA"/>
</dbReference>
<reference evidence="3 4" key="1">
    <citation type="submission" date="2016-10" db="EMBL/GenBank/DDBJ databases">
        <authorList>
            <person name="Varghese N."/>
            <person name="Submissions S."/>
        </authorList>
    </citation>
    <scope>NUCLEOTIDE SEQUENCE</scope>
    <source>
        <strain evidence="3">BP1-145</strain>
        <strain evidence="4">BP1-148</strain>
    </source>
</reference>
<dbReference type="Proteomes" id="UP000198779">
    <property type="component" value="Unassembled WGS sequence"/>
</dbReference>
<proteinExistence type="predicted"/>
<dbReference type="PROSITE" id="PS51257">
    <property type="entry name" value="PROKAR_LIPOPROTEIN"/>
    <property type="match status" value="1"/>
</dbReference>
<dbReference type="STRING" id="645274.SAMN04487901_10345"/>
<reference evidence="2 5" key="2">
    <citation type="submission" date="2016-10" db="EMBL/GenBank/DDBJ databases">
        <authorList>
            <person name="de Groot N.N."/>
        </authorList>
    </citation>
    <scope>NUCLEOTIDE SEQUENCE [LARGE SCALE GENOMIC DNA]</scope>
    <source>
        <strain evidence="5">BP1-145</strain>
        <strain evidence="2">BP1-148</strain>
    </source>
</reference>
<feature type="signal peptide" evidence="1">
    <location>
        <begin position="1"/>
        <end position="20"/>
    </location>
</feature>
<dbReference type="RefSeq" id="WP_091814906.1">
    <property type="nucleotide sequence ID" value="NZ_FNCQ01000003.1"/>
</dbReference>
<evidence type="ECO:0000256" key="1">
    <source>
        <dbReference type="SAM" id="SignalP"/>
    </source>
</evidence>
<dbReference type="AlphaFoldDB" id="A0A1H0DD64"/>
<evidence type="ECO:0008006" key="6">
    <source>
        <dbReference type="Google" id="ProtNLM"/>
    </source>
</evidence>
<keyword evidence="4" id="KW-1185">Reference proteome</keyword>
<accession>A0A1H0DD64</accession>
<sequence>MKKYILGLALFAGMMLTACDTDNVGTTYTTSAQNISFENAEPNTVVTKASSVSVPVAITRSNTASEYTVHYTFSTEDGTVLTDKNGGTATFAAGEWSTTISIDAAGMEPGTTYTCKLTLSDEDVATADTIVGGSINATTIVTVMCDYDWEDLGTGVYTSELFEDSWEQPVLRAKGTNVYKLPDCLYKGYDIQFELSDDGNSLVAFEPQKMGYKHSTYGMVYFYSEEMARVGNVLNFSMYGLVVYNGQLATLWSGFTESIQLP</sequence>
<gene>
    <name evidence="3" type="ORF">SAMN04487900_1024</name>
    <name evidence="2" type="ORF">SAMN04487901_10345</name>
</gene>
<protein>
    <recommendedName>
        <fullName evidence="6">Calx-beta domain-containing protein</fullName>
    </recommendedName>
</protein>
<dbReference type="OrthoDB" id="1072494at2"/>
<evidence type="ECO:0000313" key="4">
    <source>
        <dbReference type="Proteomes" id="UP000198779"/>
    </source>
</evidence>
<evidence type="ECO:0000313" key="3">
    <source>
        <dbReference type="EMBL" id="SDN67959.1"/>
    </source>
</evidence>
<evidence type="ECO:0000313" key="2">
    <source>
        <dbReference type="EMBL" id="SDG35838.1"/>
    </source>
</evidence>
<dbReference type="EMBL" id="FNIW01000002">
    <property type="protein sequence ID" value="SDN67959.1"/>
    <property type="molecule type" value="Genomic_DNA"/>
</dbReference>
<name>A0A1H0DD64_9BACT</name>